<feature type="compositionally biased region" description="Low complexity" evidence="2">
    <location>
        <begin position="27"/>
        <end position="45"/>
    </location>
</feature>
<dbReference type="PANTHER" id="PTHR33376:SF5">
    <property type="entry name" value="EXTRACYTOPLASMIC SOLUTE RECEPTOR PROTEIN"/>
    <property type="match status" value="1"/>
</dbReference>
<dbReference type="Pfam" id="PF03480">
    <property type="entry name" value="DctP"/>
    <property type="match status" value="1"/>
</dbReference>
<dbReference type="SUPFAM" id="SSF53850">
    <property type="entry name" value="Periplasmic binding protein-like II"/>
    <property type="match status" value="1"/>
</dbReference>
<keyword evidence="1 3" id="KW-0732">Signal</keyword>
<protein>
    <submittedName>
        <fullName evidence="4">Lactate-binding periplasmic protein</fullName>
    </submittedName>
</protein>
<reference evidence="4 5" key="1">
    <citation type="submission" date="2018-03" db="EMBL/GenBank/DDBJ databases">
        <title>Genome sequence of Moorella stamsii DSM 26217.</title>
        <authorList>
            <person name="Poehlein A."/>
            <person name="Daniel R."/>
        </authorList>
    </citation>
    <scope>NUCLEOTIDE SEQUENCE [LARGE SCALE GENOMIC DNA]</scope>
    <source>
        <strain evidence="5">DSM 26217</strain>
    </source>
</reference>
<dbReference type="InterPro" id="IPR018389">
    <property type="entry name" value="DctP_fam"/>
</dbReference>
<evidence type="ECO:0000256" key="1">
    <source>
        <dbReference type="ARBA" id="ARBA00022729"/>
    </source>
</evidence>
<feature type="signal peptide" evidence="3">
    <location>
        <begin position="1"/>
        <end position="19"/>
    </location>
</feature>
<dbReference type="NCBIfam" id="NF037995">
    <property type="entry name" value="TRAP_S1"/>
    <property type="match status" value="1"/>
</dbReference>
<dbReference type="PANTHER" id="PTHR33376">
    <property type="match status" value="1"/>
</dbReference>
<evidence type="ECO:0000256" key="2">
    <source>
        <dbReference type="SAM" id="MobiDB-lite"/>
    </source>
</evidence>
<evidence type="ECO:0000313" key="4">
    <source>
        <dbReference type="EMBL" id="PRR71689.1"/>
    </source>
</evidence>
<feature type="chain" id="PRO_5040932241" evidence="3">
    <location>
        <begin position="20"/>
        <end position="385"/>
    </location>
</feature>
<accession>A0A9X7J1Z0</accession>
<dbReference type="GO" id="GO:0055085">
    <property type="term" value="P:transmembrane transport"/>
    <property type="evidence" value="ECO:0007669"/>
    <property type="project" value="InterPro"/>
</dbReference>
<dbReference type="Proteomes" id="UP000239430">
    <property type="component" value="Unassembled WGS sequence"/>
</dbReference>
<dbReference type="PROSITE" id="PS51257">
    <property type="entry name" value="PROKAR_LIPOPROTEIN"/>
    <property type="match status" value="1"/>
</dbReference>
<feature type="region of interest" description="Disordered" evidence="2">
    <location>
        <begin position="25"/>
        <end position="46"/>
    </location>
</feature>
<comment type="caution">
    <text evidence="4">The sequence shown here is derived from an EMBL/GenBank/DDBJ whole genome shotgun (WGS) entry which is preliminary data.</text>
</comment>
<proteinExistence type="predicted"/>
<dbReference type="InterPro" id="IPR038404">
    <property type="entry name" value="TRAP_DctP_sf"/>
</dbReference>
<organism evidence="4 5">
    <name type="scientific">Neomoorella stamsii</name>
    <dbReference type="NCBI Taxonomy" id="1266720"/>
    <lineage>
        <taxon>Bacteria</taxon>
        <taxon>Bacillati</taxon>
        <taxon>Bacillota</taxon>
        <taxon>Clostridia</taxon>
        <taxon>Neomoorellales</taxon>
        <taxon>Neomoorellaceae</taxon>
        <taxon>Neomoorella</taxon>
    </lineage>
</organism>
<dbReference type="AlphaFoldDB" id="A0A9X7J1Z0"/>
<sequence>MRRIRVLLIVALAIIVALAATGCGGNQATSGQGSATSGSSSSSGTMAKQPEFVWRMQVIHNTGQSDFEQNKQTAEKIYKATNGRLKIEVHPNGTFASSMEAFQAAGDGVFEMLSSWPIYAKGIDYAFVPLGTGNLTMDAHDKWVWVYEAGGWDLLQKAFDKINLKLLAVEIWGTEVLMANQPFKSIEEMKGKKMRTSDPRLLEKNGVAAITMPLEEVFTAMSTGAVDMAEFGNLDWNKGIGLTDVAKYGIWPDFWNVHFITTVVVNKNAWNKLPPDIQQIVEMAFQSDELKHWTRSQYRSAITMKELEKSGKMQFVRMPEEQFIKLREQMYEIEQEDIKKYGGLTAEVYQSLYKFMEDWYPYKDIARWWGWGLTPEQQLGYQPKK</sequence>
<dbReference type="EMBL" id="PVXL01000050">
    <property type="protein sequence ID" value="PRR71689.1"/>
    <property type="molecule type" value="Genomic_DNA"/>
</dbReference>
<evidence type="ECO:0000313" key="5">
    <source>
        <dbReference type="Proteomes" id="UP000239430"/>
    </source>
</evidence>
<name>A0A9X7J1Z0_9FIRM</name>
<dbReference type="RefSeq" id="WP_129588685.1">
    <property type="nucleotide sequence ID" value="NZ_PVXL01000050.1"/>
</dbReference>
<keyword evidence="5" id="KW-1185">Reference proteome</keyword>
<dbReference type="Gene3D" id="3.40.190.170">
    <property type="entry name" value="Bacterial extracellular solute-binding protein, family 7"/>
    <property type="match status" value="1"/>
</dbReference>
<evidence type="ECO:0000256" key="3">
    <source>
        <dbReference type="SAM" id="SignalP"/>
    </source>
</evidence>
<gene>
    <name evidence="4" type="ORF">MOST_22540</name>
</gene>